<feature type="compositionally biased region" description="Polar residues" evidence="1">
    <location>
        <begin position="285"/>
        <end position="304"/>
    </location>
</feature>
<name>A0A818J945_9BILA</name>
<feature type="region of interest" description="Disordered" evidence="1">
    <location>
        <begin position="243"/>
        <end position="262"/>
    </location>
</feature>
<proteinExistence type="predicted"/>
<feature type="region of interest" description="Disordered" evidence="1">
    <location>
        <begin position="285"/>
        <end position="317"/>
    </location>
</feature>
<sequence>MGATHRERVIDKILIETQYVCICHSSHNDFNRVLARQPRASINMPRFDIQNNLIQEPLTHTLSIPVPVPQNKSQNKNATAILRNKSPVENKYSEPVQTVQQMYASPPIEQTTSSSAINNSTAKKFKQERPQQQIIQRNTTHDGRFDLLVHNQTMNSNSAVISRSIMTRNDLRCLKNYYSSLFRPEWSIVEHNGKQFVVEFTQRTERRFVQFMDDKTHQMRLFEVIDCIPSTIIRPYKRKSQSLLPNDTSRLDRRSNQRRALQPISNYRSPSSFVNKRGLKSLSFEQPTSTYSNDDVSSYTTDSLDSNEESETEDSQEIDRILKSKEMHSDYTQTYPFFFNNYNTIAVLNEAIGGYNLPMPFSSYVRSVYPSHRHHYQKLCTINNSAQPITKI</sequence>
<dbReference type="AlphaFoldDB" id="A0A818J945"/>
<feature type="compositionally biased region" description="Acidic residues" evidence="1">
    <location>
        <begin position="305"/>
        <end position="316"/>
    </location>
</feature>
<gene>
    <name evidence="2" type="ORF">JBS370_LOCUS585</name>
</gene>
<dbReference type="EMBL" id="CAJOBD010000016">
    <property type="protein sequence ID" value="CAF3535496.1"/>
    <property type="molecule type" value="Genomic_DNA"/>
</dbReference>
<dbReference type="Proteomes" id="UP000663836">
    <property type="component" value="Unassembled WGS sequence"/>
</dbReference>
<reference evidence="2" key="1">
    <citation type="submission" date="2021-02" db="EMBL/GenBank/DDBJ databases">
        <authorList>
            <person name="Nowell W R."/>
        </authorList>
    </citation>
    <scope>NUCLEOTIDE SEQUENCE</scope>
</reference>
<evidence type="ECO:0000256" key="1">
    <source>
        <dbReference type="SAM" id="MobiDB-lite"/>
    </source>
</evidence>
<protein>
    <submittedName>
        <fullName evidence="2">Uncharacterized protein</fullName>
    </submittedName>
</protein>
<evidence type="ECO:0000313" key="2">
    <source>
        <dbReference type="EMBL" id="CAF3535496.1"/>
    </source>
</evidence>
<accession>A0A818J945</accession>
<comment type="caution">
    <text evidence="2">The sequence shown here is derived from an EMBL/GenBank/DDBJ whole genome shotgun (WGS) entry which is preliminary data.</text>
</comment>
<organism evidence="2 3">
    <name type="scientific">Rotaria sordida</name>
    <dbReference type="NCBI Taxonomy" id="392033"/>
    <lineage>
        <taxon>Eukaryota</taxon>
        <taxon>Metazoa</taxon>
        <taxon>Spiralia</taxon>
        <taxon>Gnathifera</taxon>
        <taxon>Rotifera</taxon>
        <taxon>Eurotatoria</taxon>
        <taxon>Bdelloidea</taxon>
        <taxon>Philodinida</taxon>
        <taxon>Philodinidae</taxon>
        <taxon>Rotaria</taxon>
    </lineage>
</organism>
<evidence type="ECO:0000313" key="3">
    <source>
        <dbReference type="Proteomes" id="UP000663836"/>
    </source>
</evidence>